<sequence>MFNQQKNIIASLNRPGTPNKLIMKVNGRYLLIIKLDERRLSSLAFLIKVSGHFRGDDTLEKEKSGRRYTASISYLRVFLTTTPENYILFYPTLDFPVFRLHCIQCDKNAAWYSEEEHERLLELCQHGLVPPTPCRNHSHTHCIVSWYRSGGSGARCDGDVGFTLFSEKIVTERKCGGVDDVTGCTLYNSKISRKVSTLQSAVIDYYLY</sequence>
<gene>
    <name evidence="1" type="ORF">ACOC_LOCUS9136</name>
</gene>
<dbReference type="WBParaSite" id="ACOC_0000913501-mRNA-1">
    <property type="protein sequence ID" value="ACOC_0000913501-mRNA-1"/>
    <property type="gene ID" value="ACOC_0000913501"/>
</dbReference>
<organism evidence="3">
    <name type="scientific">Angiostrongylus costaricensis</name>
    <name type="common">Nematode worm</name>
    <dbReference type="NCBI Taxonomy" id="334426"/>
    <lineage>
        <taxon>Eukaryota</taxon>
        <taxon>Metazoa</taxon>
        <taxon>Ecdysozoa</taxon>
        <taxon>Nematoda</taxon>
        <taxon>Chromadorea</taxon>
        <taxon>Rhabditida</taxon>
        <taxon>Rhabditina</taxon>
        <taxon>Rhabditomorpha</taxon>
        <taxon>Strongyloidea</taxon>
        <taxon>Metastrongylidae</taxon>
        <taxon>Angiostrongylus</taxon>
    </lineage>
</organism>
<dbReference type="AlphaFoldDB" id="A0A158PJS8"/>
<reference evidence="1 2" key="2">
    <citation type="submission" date="2018-11" db="EMBL/GenBank/DDBJ databases">
        <authorList>
            <consortium name="Pathogen Informatics"/>
        </authorList>
    </citation>
    <scope>NUCLEOTIDE SEQUENCE [LARGE SCALE GENOMIC DNA]</scope>
    <source>
        <strain evidence="1 2">Costa Rica</strain>
    </source>
</reference>
<keyword evidence="2" id="KW-1185">Reference proteome</keyword>
<dbReference type="EMBL" id="UYYA01004252">
    <property type="protein sequence ID" value="VDM60721.1"/>
    <property type="molecule type" value="Genomic_DNA"/>
</dbReference>
<proteinExistence type="predicted"/>
<evidence type="ECO:0000313" key="3">
    <source>
        <dbReference type="WBParaSite" id="ACOC_0000913501-mRNA-1"/>
    </source>
</evidence>
<accession>A0A158PJS8</accession>
<reference evidence="3" key="1">
    <citation type="submission" date="2016-04" db="UniProtKB">
        <authorList>
            <consortium name="WormBaseParasite"/>
        </authorList>
    </citation>
    <scope>IDENTIFICATION</scope>
</reference>
<evidence type="ECO:0000313" key="1">
    <source>
        <dbReference type="EMBL" id="VDM60721.1"/>
    </source>
</evidence>
<dbReference type="Proteomes" id="UP000267027">
    <property type="component" value="Unassembled WGS sequence"/>
</dbReference>
<protein>
    <submittedName>
        <fullName evidence="3">NTR domain-containing protein</fullName>
    </submittedName>
</protein>
<dbReference type="OrthoDB" id="5792770at2759"/>
<evidence type="ECO:0000313" key="2">
    <source>
        <dbReference type="Proteomes" id="UP000267027"/>
    </source>
</evidence>
<name>A0A158PJS8_ANGCS</name>